<evidence type="ECO:0000313" key="1">
    <source>
        <dbReference type="EMBL" id="KKO45214.1"/>
    </source>
</evidence>
<evidence type="ECO:0000313" key="2">
    <source>
        <dbReference type="Proteomes" id="UP000034228"/>
    </source>
</evidence>
<organism evidence="1 2">
    <name type="scientific">Arsukibacterium ikkense</name>
    <dbReference type="NCBI Taxonomy" id="336831"/>
    <lineage>
        <taxon>Bacteria</taxon>
        <taxon>Pseudomonadati</taxon>
        <taxon>Pseudomonadota</taxon>
        <taxon>Gammaproteobacteria</taxon>
        <taxon>Chromatiales</taxon>
        <taxon>Chromatiaceae</taxon>
        <taxon>Arsukibacterium</taxon>
    </lineage>
</organism>
<dbReference type="EMBL" id="LAHO01000011">
    <property type="protein sequence ID" value="KKO45214.1"/>
    <property type="molecule type" value="Genomic_DNA"/>
</dbReference>
<protein>
    <submittedName>
        <fullName evidence="1">Uncharacterized protein</fullName>
    </submittedName>
</protein>
<sequence length="95" mass="10862">MSAKTIREINDKYRYEDKKPGGARDNSLVSCAQCDGYNELQYIYDTKLKLLVSERKITEDKAIAALEKACADLKNPRARTDFYRKLSEILGVVIK</sequence>
<dbReference type="AlphaFoldDB" id="A0A0M2V485"/>
<accession>A0A0M2V485</accession>
<keyword evidence="2" id="KW-1185">Reference proteome</keyword>
<dbReference type="Proteomes" id="UP000034228">
    <property type="component" value="Unassembled WGS sequence"/>
</dbReference>
<name>A0A0M2V485_9GAMM</name>
<reference evidence="1 2" key="1">
    <citation type="submission" date="2015-03" db="EMBL/GenBank/DDBJ databases">
        <title>Draft genome sequences of two protease-producing strains of Arsukibacterium isolated from two cold and alkaline environments.</title>
        <authorList>
            <person name="Lylloff J.E."/>
            <person name="Skov L.B."/>
            <person name="Jepsen M."/>
            <person name="Hallin P.F."/>
            <person name="Sorensen S.J."/>
            <person name="Stougaard P."/>
            <person name="Glaring M.A."/>
        </authorList>
    </citation>
    <scope>NUCLEOTIDE SEQUENCE [LARGE SCALE GENOMIC DNA]</scope>
    <source>
        <strain evidence="1 2">GCM72</strain>
    </source>
</reference>
<gene>
    <name evidence="1" type="ORF">WG68_12295</name>
</gene>
<dbReference type="OrthoDB" id="6898582at2"/>
<proteinExistence type="predicted"/>
<comment type="caution">
    <text evidence="1">The sequence shown here is derived from an EMBL/GenBank/DDBJ whole genome shotgun (WGS) entry which is preliminary data.</text>
</comment>